<dbReference type="Proteomes" id="UP000193920">
    <property type="component" value="Unassembled WGS sequence"/>
</dbReference>
<feature type="compositionally biased region" description="Polar residues" evidence="1">
    <location>
        <begin position="450"/>
        <end position="460"/>
    </location>
</feature>
<dbReference type="InterPro" id="IPR031537">
    <property type="entry name" value="DUF5092"/>
</dbReference>
<organism evidence="2 3">
    <name type="scientific">Neocallimastix californiae</name>
    <dbReference type="NCBI Taxonomy" id="1754190"/>
    <lineage>
        <taxon>Eukaryota</taxon>
        <taxon>Fungi</taxon>
        <taxon>Fungi incertae sedis</taxon>
        <taxon>Chytridiomycota</taxon>
        <taxon>Chytridiomycota incertae sedis</taxon>
        <taxon>Neocallimastigomycetes</taxon>
        <taxon>Neocallimastigales</taxon>
        <taxon>Neocallimastigaceae</taxon>
        <taxon>Neocallimastix</taxon>
    </lineage>
</organism>
<sequence>MTDNSKPHIDTSQVAVSVNINTPQSALSPLPNVPTFIKLFGQPETKEDKNNENDVWDDKINNKPKSEILDIIDANDEDPFTLESFISLIMLYVKNKKDFIISRVKTADPNDEEKFYYSYYAAHHINKVIFRTQPEQSLLHRMRAKNPLNNMTIVGDVYYYVVKYEEAKKVIGNIKSKLKLEDLKQPEKIPLSPLAPRSIQRLLVRTGMAPLQAYPELMTRNNLRLIMKPEGFEPDPIIQSATISNDEFNKDDLFQSALTENQQRSTFLSRIKSSMGKKKDKDQENGKNKEQGQMTTLNDNYGSSVALLSDSNNKNNDNTSEALNENKENKVISPTETATNIPKNNTDESSSGTHDPSIKTDHDQYNQYIIDLGNVAMTSDKITSPKSAISSCPYPAYSKNLLQIHTTSYLNDRESQLNVYDWIKVHSTSPLSATTAIKIDSLFSKKFNNKTSNDGASTSTDETKNAEKDNNNNNNSTCITIKEDEEKENSKETDKLKNDKEDILSELKEIIFEAPFYATDDDFLMKSSVRAYFKNNALEPDDAVLFTLPSLTDNIVMLDGEQHPALLNFNYVLDHQLQSEARYKNL</sequence>
<proteinExistence type="predicted"/>
<dbReference type="STRING" id="1754190.A0A1Y2F3J1"/>
<feature type="region of interest" description="Disordered" evidence="1">
    <location>
        <begin position="264"/>
        <end position="360"/>
    </location>
</feature>
<keyword evidence="3" id="KW-1185">Reference proteome</keyword>
<evidence type="ECO:0000256" key="1">
    <source>
        <dbReference type="SAM" id="MobiDB-lite"/>
    </source>
</evidence>
<accession>A0A1Y2F3J1</accession>
<comment type="caution">
    <text evidence="2">The sequence shown here is derived from an EMBL/GenBank/DDBJ whole genome shotgun (WGS) entry which is preliminary data.</text>
</comment>
<dbReference type="AlphaFoldDB" id="A0A1Y2F3J1"/>
<feature type="compositionally biased region" description="Low complexity" evidence="1">
    <location>
        <begin position="307"/>
        <end position="318"/>
    </location>
</feature>
<gene>
    <name evidence="2" type="ORF">LY90DRAFT_665300</name>
</gene>
<protein>
    <submittedName>
        <fullName evidence="2">Uncharacterized protein</fullName>
    </submittedName>
</protein>
<feature type="compositionally biased region" description="Polar residues" evidence="1">
    <location>
        <begin position="291"/>
        <end position="303"/>
    </location>
</feature>
<evidence type="ECO:0000313" key="3">
    <source>
        <dbReference type="Proteomes" id="UP000193920"/>
    </source>
</evidence>
<feature type="compositionally biased region" description="Basic and acidic residues" evidence="1">
    <location>
        <begin position="277"/>
        <end position="290"/>
    </location>
</feature>
<feature type="compositionally biased region" description="Basic and acidic residues" evidence="1">
    <location>
        <begin position="461"/>
        <end position="470"/>
    </location>
</feature>
<feature type="compositionally biased region" description="Polar residues" evidence="1">
    <location>
        <begin position="332"/>
        <end position="354"/>
    </location>
</feature>
<feature type="region of interest" description="Disordered" evidence="1">
    <location>
        <begin position="450"/>
        <end position="477"/>
    </location>
</feature>
<dbReference type="EMBL" id="MCOG01000019">
    <property type="protein sequence ID" value="ORY77525.1"/>
    <property type="molecule type" value="Genomic_DNA"/>
</dbReference>
<dbReference type="Pfam" id="PF17010">
    <property type="entry name" value="DUF5092"/>
    <property type="match status" value="2"/>
</dbReference>
<evidence type="ECO:0000313" key="2">
    <source>
        <dbReference type="EMBL" id="ORY77525.1"/>
    </source>
</evidence>
<reference evidence="2 3" key="1">
    <citation type="submission" date="2016-08" db="EMBL/GenBank/DDBJ databases">
        <title>A Parts List for Fungal Cellulosomes Revealed by Comparative Genomics.</title>
        <authorList>
            <consortium name="DOE Joint Genome Institute"/>
            <person name="Haitjema C.H."/>
            <person name="Gilmore S.P."/>
            <person name="Henske J.K."/>
            <person name="Solomon K.V."/>
            <person name="De Groot R."/>
            <person name="Kuo A."/>
            <person name="Mondo S.J."/>
            <person name="Salamov A.A."/>
            <person name="Labutti K."/>
            <person name="Zhao Z."/>
            <person name="Chiniquy J."/>
            <person name="Barry K."/>
            <person name="Brewer H.M."/>
            <person name="Purvine S.O."/>
            <person name="Wright A.T."/>
            <person name="Boxma B."/>
            <person name="Van Alen T."/>
            <person name="Hackstein J.H."/>
            <person name="Baker S.E."/>
            <person name="Grigoriev I.V."/>
            <person name="O'Malley M.A."/>
        </authorList>
    </citation>
    <scope>NUCLEOTIDE SEQUENCE [LARGE SCALE GENOMIC DNA]</scope>
    <source>
        <strain evidence="2 3">G1</strain>
    </source>
</reference>
<dbReference type="OrthoDB" id="2189509at2759"/>
<name>A0A1Y2F3J1_9FUNG</name>